<dbReference type="InterPro" id="IPR038765">
    <property type="entry name" value="Papain-like_cys_pep_sf"/>
</dbReference>
<accession>A0A8K0PJZ8</accession>
<dbReference type="AlphaFoldDB" id="A0A8K0PJZ8"/>
<reference evidence="3" key="1">
    <citation type="submission" date="2021-07" db="EMBL/GenBank/DDBJ databases">
        <title>Elsinoe batatas strain:CRI-CJ2 Genome sequencing and assembly.</title>
        <authorList>
            <person name="Huang L."/>
        </authorList>
    </citation>
    <scope>NUCLEOTIDE SEQUENCE</scope>
    <source>
        <strain evidence="3">CRI-CJ2</strain>
    </source>
</reference>
<sequence length="656" mass="69843">MSEEGGATSIAARIAALNLKQVGQVPSSPPPSYDHATNGARPRPPPPSLPQRRPGLTSSHSGTAVEVNGGSNREIGNQPAAPPPTVHAGKPAPALPPRRPTNNAPSLPARRPSETPLSASRRPSAQLVRQGSRESIASTKSGHSVASNRTGTSARTRTNSSGSVYTVKAPEFDPATLPPLPPKRNKEEANAPTLSSAKSTPTLPQRPALPQRPSVPSRPADNGRRTEPPPPRKSALSQGFGFQEKAPALPSKRPIAEPPESNGDAAASSPSPIPQSSRPDLSALKASKPKPGTATNSTPSGPQPGTCLLCRDFTQADTHAARFPLSSIPSHDPAWLAHQLTSPFPSSTDKARAIFTWLHHNIAYNTTAFFSNALQPSTPSSTISTGLAVCEGYASLFTCLATHAGLQSRVIGGHGKGFGYAPLGPGAPIPPYESGHAWNVVLIDSGWKLLDACWGAGTVDGATQSYKKGFNPSEFTKSNADFGRTHFPEDRKSFFRDDGRCPTWAEYLTNDGFGDGPRRFSGYTHQEGVSEASFEPRRGEISLAQEAAKGATRFTFTKVCPHWDNEKMGKGGHYCYILLCGEKGKERRVPFETNGWAWWVDVRVEELGGVGGKVMVAAVTAFAGGDGRGLTAREFREREGRVGMGWGYVCEWEVVR</sequence>
<dbReference type="SUPFAM" id="SSF54001">
    <property type="entry name" value="Cysteine proteinases"/>
    <property type="match status" value="1"/>
</dbReference>
<dbReference type="OrthoDB" id="6129702at2759"/>
<dbReference type="InterPro" id="IPR052557">
    <property type="entry name" value="CAP/Cytokinesis_protein"/>
</dbReference>
<dbReference type="Gene3D" id="3.10.620.30">
    <property type="match status" value="1"/>
</dbReference>
<keyword evidence="4" id="KW-1185">Reference proteome</keyword>
<feature type="compositionally biased region" description="Polar residues" evidence="1">
    <location>
        <begin position="115"/>
        <end position="164"/>
    </location>
</feature>
<dbReference type="Pfam" id="PF01841">
    <property type="entry name" value="Transglut_core"/>
    <property type="match status" value="1"/>
</dbReference>
<evidence type="ECO:0000313" key="4">
    <source>
        <dbReference type="Proteomes" id="UP000809789"/>
    </source>
</evidence>
<dbReference type="PANTHER" id="PTHR46333">
    <property type="entry name" value="CYTOKINESIS PROTEIN 3"/>
    <property type="match status" value="1"/>
</dbReference>
<name>A0A8K0PJZ8_9PEZI</name>
<gene>
    <name evidence="3" type="ORF">KVT40_000147</name>
</gene>
<organism evidence="3 4">
    <name type="scientific">Elsinoe batatas</name>
    <dbReference type="NCBI Taxonomy" id="2601811"/>
    <lineage>
        <taxon>Eukaryota</taxon>
        <taxon>Fungi</taxon>
        <taxon>Dikarya</taxon>
        <taxon>Ascomycota</taxon>
        <taxon>Pezizomycotina</taxon>
        <taxon>Dothideomycetes</taxon>
        <taxon>Dothideomycetidae</taxon>
        <taxon>Myriangiales</taxon>
        <taxon>Elsinoaceae</taxon>
        <taxon>Elsinoe</taxon>
    </lineage>
</organism>
<dbReference type="GO" id="GO:0005737">
    <property type="term" value="C:cytoplasm"/>
    <property type="evidence" value="ECO:0007669"/>
    <property type="project" value="TreeGrafter"/>
</dbReference>
<dbReference type="InterPro" id="IPR002931">
    <property type="entry name" value="Transglutaminase-like"/>
</dbReference>
<feature type="region of interest" description="Disordered" evidence="1">
    <location>
        <begin position="21"/>
        <end position="307"/>
    </location>
</feature>
<feature type="compositionally biased region" description="Polar residues" evidence="1">
    <location>
        <begin position="192"/>
        <end position="203"/>
    </location>
</feature>
<feature type="domain" description="Transglutaminase-like" evidence="2">
    <location>
        <begin position="382"/>
        <end position="454"/>
    </location>
</feature>
<evidence type="ECO:0000256" key="1">
    <source>
        <dbReference type="SAM" id="MobiDB-lite"/>
    </source>
</evidence>
<dbReference type="Proteomes" id="UP000809789">
    <property type="component" value="Unassembled WGS sequence"/>
</dbReference>
<dbReference type="PANTHER" id="PTHR46333:SF5">
    <property type="entry name" value="TRANSGLUTAMINASE-LIKE DOMAIN-CONTAINING PROTEIN"/>
    <property type="match status" value="1"/>
</dbReference>
<proteinExistence type="predicted"/>
<evidence type="ECO:0000313" key="3">
    <source>
        <dbReference type="EMBL" id="KAG8631007.1"/>
    </source>
</evidence>
<feature type="compositionally biased region" description="Low complexity" evidence="1">
    <location>
        <begin position="265"/>
        <end position="277"/>
    </location>
</feature>
<dbReference type="EMBL" id="JAESVG020000001">
    <property type="protein sequence ID" value="KAG8631007.1"/>
    <property type="molecule type" value="Genomic_DNA"/>
</dbReference>
<protein>
    <recommendedName>
        <fullName evidence="2">Transglutaminase-like domain-containing protein</fullName>
    </recommendedName>
</protein>
<comment type="caution">
    <text evidence="3">The sequence shown here is derived from an EMBL/GenBank/DDBJ whole genome shotgun (WGS) entry which is preliminary data.</text>
</comment>
<evidence type="ECO:0000259" key="2">
    <source>
        <dbReference type="SMART" id="SM00460"/>
    </source>
</evidence>
<dbReference type="SMART" id="SM00460">
    <property type="entry name" value="TGc"/>
    <property type="match status" value="1"/>
</dbReference>